<dbReference type="InterPro" id="IPR023048">
    <property type="entry name" value="NADH:quinone_OxRdtase_FMN_depd"/>
</dbReference>
<evidence type="ECO:0000256" key="6">
    <source>
        <dbReference type="HAMAP-Rule" id="MF_01216"/>
    </source>
</evidence>
<keyword evidence="9" id="KW-1185">Reference proteome</keyword>
<dbReference type="EC" id="1.6.5.-" evidence="6"/>
<dbReference type="SUPFAM" id="SSF52218">
    <property type="entry name" value="Flavoproteins"/>
    <property type="match status" value="1"/>
</dbReference>
<feature type="binding site" evidence="6">
    <location>
        <begin position="143"/>
        <end position="146"/>
    </location>
    <ligand>
        <name>FMN</name>
        <dbReference type="ChEBI" id="CHEBI:58210"/>
    </ligand>
</feature>
<dbReference type="Pfam" id="PF02525">
    <property type="entry name" value="Flavodoxin_2"/>
    <property type="match status" value="1"/>
</dbReference>
<evidence type="ECO:0000256" key="4">
    <source>
        <dbReference type="ARBA" id="ARBA00023027"/>
    </source>
</evidence>
<feature type="domain" description="Flavodoxin-like fold" evidence="7">
    <location>
        <begin position="7"/>
        <end position="201"/>
    </location>
</feature>
<evidence type="ECO:0000313" key="9">
    <source>
        <dbReference type="Proteomes" id="UP001217500"/>
    </source>
</evidence>
<dbReference type="GO" id="GO:0009055">
    <property type="term" value="F:electron transfer activity"/>
    <property type="evidence" value="ECO:0007669"/>
    <property type="project" value="UniProtKB-UniRule"/>
</dbReference>
<keyword evidence="4 6" id="KW-0520">NAD</keyword>
<dbReference type="GO" id="GO:0016652">
    <property type="term" value="F:oxidoreductase activity, acting on NAD(P)H as acceptor"/>
    <property type="evidence" value="ECO:0007669"/>
    <property type="project" value="UniProtKB-UniRule"/>
</dbReference>
<dbReference type="EC" id="1.7.1.17" evidence="6"/>
<keyword evidence="3 6" id="KW-0560">Oxidoreductase</keyword>
<dbReference type="InterPro" id="IPR050104">
    <property type="entry name" value="FMN-dep_NADH:Q_OxRdtase_AzoR1"/>
</dbReference>
<comment type="similarity">
    <text evidence="6">Belongs to the azoreductase type 1 family.</text>
</comment>
<evidence type="ECO:0000256" key="1">
    <source>
        <dbReference type="ARBA" id="ARBA00022630"/>
    </source>
</evidence>
<evidence type="ECO:0000256" key="5">
    <source>
        <dbReference type="ARBA" id="ARBA00048542"/>
    </source>
</evidence>
<evidence type="ECO:0000256" key="3">
    <source>
        <dbReference type="ARBA" id="ARBA00023002"/>
    </source>
</evidence>
<keyword evidence="2 6" id="KW-0288">FMN</keyword>
<name>A0AAE9XRQ9_9PROT</name>
<dbReference type="InterPro" id="IPR029039">
    <property type="entry name" value="Flavoprotein-like_sf"/>
</dbReference>
<dbReference type="KEGG" id="gso:PH603_14385"/>
<evidence type="ECO:0000256" key="2">
    <source>
        <dbReference type="ARBA" id="ARBA00022643"/>
    </source>
</evidence>
<protein>
    <recommendedName>
        <fullName evidence="6">FMN dependent NADH:quinone oxidoreductase</fullName>
        <ecNumber evidence="6">1.6.5.-</ecNumber>
    </recommendedName>
    <alternativeName>
        <fullName evidence="6">Azo-dye reductase</fullName>
    </alternativeName>
    <alternativeName>
        <fullName evidence="6">FMN-dependent NADH-azo compound oxidoreductase</fullName>
    </alternativeName>
    <alternativeName>
        <fullName evidence="6">FMN-dependent NADH-azoreductase</fullName>
        <ecNumber evidence="6">1.7.1.17</ecNumber>
    </alternativeName>
</protein>
<dbReference type="RefSeq" id="WP_289503275.1">
    <property type="nucleotide sequence ID" value="NZ_CP116805.1"/>
</dbReference>
<dbReference type="PANTHER" id="PTHR43741:SF2">
    <property type="entry name" value="FMN-DEPENDENT NADH:QUINONE OXIDOREDUCTASE"/>
    <property type="match status" value="1"/>
</dbReference>
<feature type="binding site" evidence="6">
    <location>
        <begin position="20"/>
        <end position="22"/>
    </location>
    <ligand>
        <name>FMN</name>
        <dbReference type="ChEBI" id="CHEBI:58210"/>
    </ligand>
</feature>
<keyword evidence="1 6" id="KW-0285">Flavoprotein</keyword>
<comment type="catalytic activity">
    <reaction evidence="6">
        <text>2 a quinone + NADH + H(+) = 2 a 1,4-benzosemiquinone + NAD(+)</text>
        <dbReference type="Rhea" id="RHEA:65952"/>
        <dbReference type="ChEBI" id="CHEBI:15378"/>
        <dbReference type="ChEBI" id="CHEBI:57540"/>
        <dbReference type="ChEBI" id="CHEBI:57945"/>
        <dbReference type="ChEBI" id="CHEBI:132124"/>
        <dbReference type="ChEBI" id="CHEBI:134225"/>
    </reaction>
</comment>
<sequence length="209" mass="22173">MNSQALNILRIDTSATPATSNSKALVDLYLETLAANGHDVTLTSRDLSTALPLIDATWIGANFTPADKRTDEQTKALALSDSLIDEVKAQDVLLISTPIYNFGTPAAFKTWIDLIARAGVTFRYTENGPEGLLKGKKAVIFVTSGGTQAESAIDFATPYIRHVLGFVGIKDVTVVAADQLAIRAAESLEKARAGAVKAAEELVAARRAA</sequence>
<dbReference type="GO" id="GO:0010181">
    <property type="term" value="F:FMN binding"/>
    <property type="evidence" value="ECO:0007669"/>
    <property type="project" value="UniProtKB-UniRule"/>
</dbReference>
<dbReference type="HAMAP" id="MF_01216">
    <property type="entry name" value="Azoreductase_type1"/>
    <property type="match status" value="1"/>
</dbReference>
<proteinExistence type="inferred from homology"/>
<dbReference type="Gene3D" id="3.40.50.360">
    <property type="match status" value="1"/>
</dbReference>
<evidence type="ECO:0000313" key="8">
    <source>
        <dbReference type="EMBL" id="WCL53725.1"/>
    </source>
</evidence>
<comment type="subunit">
    <text evidence="6">Homodimer.</text>
</comment>
<dbReference type="AlphaFoldDB" id="A0AAE9XRQ9"/>
<reference evidence="8" key="1">
    <citation type="submission" date="2023-01" db="EMBL/GenBank/DDBJ databases">
        <title>The genome sequence of Kordiimonadaceae bacterium 6D33.</title>
        <authorList>
            <person name="Liu Y."/>
        </authorList>
    </citation>
    <scope>NUCLEOTIDE SEQUENCE</scope>
    <source>
        <strain evidence="8">6D33</strain>
    </source>
</reference>
<gene>
    <name evidence="6" type="primary">azoR</name>
    <name evidence="8" type="ORF">PH603_14385</name>
</gene>
<dbReference type="Proteomes" id="UP001217500">
    <property type="component" value="Chromosome"/>
</dbReference>
<comment type="caution">
    <text evidence="6">Lacks conserved residue(s) required for the propagation of feature annotation.</text>
</comment>
<dbReference type="InterPro" id="IPR003680">
    <property type="entry name" value="Flavodoxin_fold"/>
</dbReference>
<organism evidence="8 9">
    <name type="scientific">Gimibacter soli</name>
    <dbReference type="NCBI Taxonomy" id="3024400"/>
    <lineage>
        <taxon>Bacteria</taxon>
        <taxon>Pseudomonadati</taxon>
        <taxon>Pseudomonadota</taxon>
        <taxon>Alphaproteobacteria</taxon>
        <taxon>Kordiimonadales</taxon>
        <taxon>Temperatibacteraceae</taxon>
        <taxon>Gimibacter</taxon>
    </lineage>
</organism>
<evidence type="ECO:0000259" key="7">
    <source>
        <dbReference type="Pfam" id="PF02525"/>
    </source>
</evidence>
<dbReference type="GO" id="GO:0016655">
    <property type="term" value="F:oxidoreductase activity, acting on NAD(P)H, quinone or similar compound as acceptor"/>
    <property type="evidence" value="ECO:0007669"/>
    <property type="project" value="InterPro"/>
</dbReference>
<comment type="function">
    <text evidence="6">Also exhibits azoreductase activity. Catalyzes the reductive cleavage of the azo bond in aromatic azo compounds to the corresponding amines.</text>
</comment>
<comment type="cofactor">
    <cofactor evidence="6">
        <name>FMN</name>
        <dbReference type="ChEBI" id="CHEBI:58210"/>
    </cofactor>
    <text evidence="6">Binds 1 FMN per subunit.</text>
</comment>
<comment type="function">
    <text evidence="6">Quinone reductase that provides resistance to thiol-specific stress caused by electrophilic quinones.</text>
</comment>
<comment type="catalytic activity">
    <reaction evidence="5">
        <text>N,N-dimethyl-1,4-phenylenediamine + anthranilate + 2 NAD(+) = 2-(4-dimethylaminophenyl)diazenylbenzoate + 2 NADH + 2 H(+)</text>
        <dbReference type="Rhea" id="RHEA:55872"/>
        <dbReference type="ChEBI" id="CHEBI:15378"/>
        <dbReference type="ChEBI" id="CHEBI:15783"/>
        <dbReference type="ChEBI" id="CHEBI:16567"/>
        <dbReference type="ChEBI" id="CHEBI:57540"/>
        <dbReference type="ChEBI" id="CHEBI:57945"/>
        <dbReference type="ChEBI" id="CHEBI:71579"/>
        <dbReference type="EC" id="1.7.1.17"/>
    </reaction>
    <physiologicalReaction direction="right-to-left" evidence="5">
        <dbReference type="Rhea" id="RHEA:55874"/>
    </physiologicalReaction>
</comment>
<feature type="binding site" evidence="6">
    <location>
        <position position="14"/>
    </location>
    <ligand>
        <name>FMN</name>
        <dbReference type="ChEBI" id="CHEBI:58210"/>
    </ligand>
</feature>
<dbReference type="EMBL" id="CP116805">
    <property type="protein sequence ID" value="WCL53725.1"/>
    <property type="molecule type" value="Genomic_DNA"/>
</dbReference>
<accession>A0AAE9XRQ9</accession>
<dbReference type="PANTHER" id="PTHR43741">
    <property type="entry name" value="FMN-DEPENDENT NADH-AZOREDUCTASE 1"/>
    <property type="match status" value="1"/>
</dbReference>